<dbReference type="InterPro" id="IPR050484">
    <property type="entry name" value="Transf_Hexapept/Carb_Anhydrase"/>
</dbReference>
<accession>A0A1V2DQB5</accession>
<keyword evidence="3" id="KW-1185">Reference proteome</keyword>
<reference evidence="2 3" key="1">
    <citation type="submission" date="2016-12" db="EMBL/GenBank/DDBJ databases">
        <title>Marinobacter lutaoensis whole genome sequencing.</title>
        <authorList>
            <person name="Verma A."/>
            <person name="Krishnamurthi S."/>
        </authorList>
    </citation>
    <scope>NUCLEOTIDE SEQUENCE [LARGE SCALE GENOMIC DNA]</scope>
    <source>
        <strain evidence="2 3">T5054</strain>
    </source>
</reference>
<dbReference type="Proteomes" id="UP000189339">
    <property type="component" value="Unassembled WGS sequence"/>
</dbReference>
<sequence>MPVYSIEGVIPVVHPSAYVHPSAVLIGDVWIGPNCYVGPAASLRGDFGRVVLKEGSNIQDTCVMHAFPGMDTVIERNGHVGHGAILHGCIVGEDAMVGMNAVVMDEAHIAPRSIVGAGALVKAGFQCEPGSLIVGAPAKVLRMLSDKEIAWKRRGTEEYQRLTRRSLASLVECPPLAEAEPDRPRVDAGSYQPKHQS</sequence>
<organism evidence="2 3">
    <name type="scientific">Marinobacter lutaoensis</name>
    <dbReference type="NCBI Taxonomy" id="135739"/>
    <lineage>
        <taxon>Bacteria</taxon>
        <taxon>Pseudomonadati</taxon>
        <taxon>Pseudomonadota</taxon>
        <taxon>Gammaproteobacteria</taxon>
        <taxon>Pseudomonadales</taxon>
        <taxon>Marinobacteraceae</taxon>
        <taxon>Marinobacter</taxon>
    </lineage>
</organism>
<dbReference type="EMBL" id="MSCW01000008">
    <property type="protein sequence ID" value="ONF42709.1"/>
    <property type="molecule type" value="Genomic_DNA"/>
</dbReference>
<proteinExistence type="predicted"/>
<dbReference type="AlphaFoldDB" id="A0A1V2DQB5"/>
<gene>
    <name evidence="2" type="ORF">BTO32_13530</name>
</gene>
<comment type="caution">
    <text evidence="2">The sequence shown here is derived from an EMBL/GenBank/DDBJ whole genome shotgun (WGS) entry which is preliminary data.</text>
</comment>
<name>A0A1V2DQB5_9GAMM</name>
<dbReference type="RefSeq" id="WP_076725179.1">
    <property type="nucleotide sequence ID" value="NZ_JABWTC010000008.1"/>
</dbReference>
<feature type="region of interest" description="Disordered" evidence="1">
    <location>
        <begin position="173"/>
        <end position="197"/>
    </location>
</feature>
<evidence type="ECO:0000313" key="3">
    <source>
        <dbReference type="Proteomes" id="UP000189339"/>
    </source>
</evidence>
<dbReference type="CDD" id="cd04745">
    <property type="entry name" value="LbH_paaY_like"/>
    <property type="match status" value="1"/>
</dbReference>
<dbReference type="Gene3D" id="2.160.10.10">
    <property type="entry name" value="Hexapeptide repeat proteins"/>
    <property type="match status" value="1"/>
</dbReference>
<dbReference type="PANTHER" id="PTHR13061:SF29">
    <property type="entry name" value="GAMMA CARBONIC ANHYDRASE-LIKE 1, MITOCHONDRIAL-RELATED"/>
    <property type="match status" value="1"/>
</dbReference>
<dbReference type="InterPro" id="IPR001451">
    <property type="entry name" value="Hexapep"/>
</dbReference>
<dbReference type="NCBIfam" id="TIGR02287">
    <property type="entry name" value="PaaY"/>
    <property type="match status" value="1"/>
</dbReference>
<dbReference type="OrthoDB" id="9803036at2"/>
<dbReference type="InterPro" id="IPR011974">
    <property type="entry name" value="PaaY"/>
</dbReference>
<protein>
    <submittedName>
        <fullName evidence="2">Phenylacetic acid degradation protein PaaY</fullName>
    </submittedName>
</protein>
<dbReference type="SUPFAM" id="SSF51161">
    <property type="entry name" value="Trimeric LpxA-like enzymes"/>
    <property type="match status" value="1"/>
</dbReference>
<dbReference type="Pfam" id="PF00132">
    <property type="entry name" value="Hexapep"/>
    <property type="match status" value="1"/>
</dbReference>
<dbReference type="InterPro" id="IPR011004">
    <property type="entry name" value="Trimer_LpxA-like_sf"/>
</dbReference>
<evidence type="ECO:0000256" key="1">
    <source>
        <dbReference type="SAM" id="MobiDB-lite"/>
    </source>
</evidence>
<dbReference type="PANTHER" id="PTHR13061">
    <property type="entry name" value="DYNACTIN SUBUNIT P25"/>
    <property type="match status" value="1"/>
</dbReference>
<evidence type="ECO:0000313" key="2">
    <source>
        <dbReference type="EMBL" id="ONF42709.1"/>
    </source>
</evidence>